<feature type="chain" id="PRO_5038413097" evidence="2">
    <location>
        <begin position="21"/>
        <end position="217"/>
    </location>
</feature>
<dbReference type="AlphaFoldDB" id="A0A1C6SH10"/>
<dbReference type="Proteomes" id="UP000198959">
    <property type="component" value="Unassembled WGS sequence"/>
</dbReference>
<protein>
    <submittedName>
        <fullName evidence="3">Uncharacterized protein</fullName>
    </submittedName>
</protein>
<keyword evidence="1" id="KW-0472">Membrane</keyword>
<proteinExistence type="predicted"/>
<accession>A0A1C6SH10</accession>
<evidence type="ECO:0000256" key="1">
    <source>
        <dbReference type="SAM" id="Phobius"/>
    </source>
</evidence>
<keyword evidence="4" id="KW-1185">Reference proteome</keyword>
<evidence type="ECO:0000313" key="4">
    <source>
        <dbReference type="Proteomes" id="UP000198959"/>
    </source>
</evidence>
<dbReference type="EMBL" id="FMHW01000002">
    <property type="protein sequence ID" value="SCL28705.1"/>
    <property type="molecule type" value="Genomic_DNA"/>
</dbReference>
<name>A0A1C6SH10_9ACTN</name>
<reference evidence="4" key="1">
    <citation type="submission" date="2016-06" db="EMBL/GenBank/DDBJ databases">
        <authorList>
            <person name="Varghese N."/>
            <person name="Submissions Spin"/>
        </authorList>
    </citation>
    <scope>NUCLEOTIDE SEQUENCE [LARGE SCALE GENOMIC DNA]</scope>
    <source>
        <strain evidence="4">DSM 43817</strain>
    </source>
</reference>
<keyword evidence="1" id="KW-1133">Transmembrane helix</keyword>
<keyword evidence="1" id="KW-0812">Transmembrane</keyword>
<gene>
    <name evidence="3" type="ORF">GA0074692_2590</name>
</gene>
<feature type="signal peptide" evidence="2">
    <location>
        <begin position="1"/>
        <end position="20"/>
    </location>
</feature>
<sequence length="217" mass="24102">MRERVSNAFFLAALVLMCCAGSLTLGTAKVMAQQHPMVAVAVVGGGYAVRLAVREIRDRQTLHRLGAEGWQPVPADQPWPWLPLCERPDQTRVRRAWTRTVDRLPLTVGEITWDGNALSGSVRGWKGRGVFVVVKLPAPTEPMALRRPHRTIGTSHRLDSPAMHAAYEADEIPPWTAQDDHLFTFHAFPGQLRADAVQVAVQRTLLVVRLLDLGPDR</sequence>
<organism evidence="3 4">
    <name type="scientific">Micromonospora pallida</name>
    <dbReference type="NCBI Taxonomy" id="145854"/>
    <lineage>
        <taxon>Bacteria</taxon>
        <taxon>Bacillati</taxon>
        <taxon>Actinomycetota</taxon>
        <taxon>Actinomycetes</taxon>
        <taxon>Micromonosporales</taxon>
        <taxon>Micromonosporaceae</taxon>
        <taxon>Micromonospora</taxon>
    </lineage>
</organism>
<keyword evidence="2" id="KW-0732">Signal</keyword>
<evidence type="ECO:0000313" key="3">
    <source>
        <dbReference type="EMBL" id="SCL28705.1"/>
    </source>
</evidence>
<evidence type="ECO:0000256" key="2">
    <source>
        <dbReference type="SAM" id="SignalP"/>
    </source>
</evidence>
<feature type="transmembrane region" description="Helical" evidence="1">
    <location>
        <begin position="36"/>
        <end position="53"/>
    </location>
</feature>